<dbReference type="Proteomes" id="UP000009005">
    <property type="component" value="Chromosome"/>
</dbReference>
<protein>
    <submittedName>
        <fullName evidence="1">Uncharacterized protein</fullName>
    </submittedName>
</protein>
<dbReference type="RefSeq" id="WP_014849831.1">
    <property type="nucleotide sequence ID" value="NC_018149.1"/>
</dbReference>
<dbReference type="KEGG" id="mwe:WEN_01640"/>
<reference evidence="1 2" key="1">
    <citation type="journal article" date="2012" name="J. Bacteriol.">
        <title>Complete genome sequence of Mycoplasma wenyonii strain Massachusetts.</title>
        <authorList>
            <person name="Dos Santos A.P."/>
            <person name="Guimaraes A.M."/>
            <person name="do Nascimento N.C."/>
            <person name="Sanmiguel P.J."/>
            <person name="Messick J.B."/>
        </authorList>
    </citation>
    <scope>NUCLEOTIDE SEQUENCE [LARGE SCALE GENOMIC DNA]</scope>
    <source>
        <strain evidence="1 2">Massachusetts</strain>
    </source>
</reference>
<keyword evidence="2" id="KW-1185">Reference proteome</keyword>
<dbReference type="AlphaFoldDB" id="I6YAX5"/>
<gene>
    <name evidence="1" type="ordered locus">WEN_01640</name>
</gene>
<proteinExistence type="predicted"/>
<dbReference type="EMBL" id="CP003703">
    <property type="protein sequence ID" value="AFN65121.1"/>
    <property type="molecule type" value="Genomic_DNA"/>
</dbReference>
<dbReference type="PATRIC" id="fig|1197325.3.peg.357"/>
<dbReference type="STRING" id="1197325.WEN_01640"/>
<name>I6YAX5_MYCWM</name>
<dbReference type="HOGENOM" id="CLU_175507_0_0_14"/>
<organism evidence="1 2">
    <name type="scientific">Mycoplasma wenyonii (strain Massachusetts)</name>
    <name type="common">Eperythrozoon wenyonii</name>
    <dbReference type="NCBI Taxonomy" id="1197325"/>
    <lineage>
        <taxon>Bacteria</taxon>
        <taxon>Bacillati</taxon>
        <taxon>Mycoplasmatota</taxon>
        <taxon>Mollicutes</taxon>
        <taxon>Mycoplasmataceae</taxon>
        <taxon>Mycoplasma</taxon>
    </lineage>
</organism>
<accession>I6YAX5</accession>
<evidence type="ECO:0000313" key="2">
    <source>
        <dbReference type="Proteomes" id="UP000009005"/>
    </source>
</evidence>
<evidence type="ECO:0000313" key="1">
    <source>
        <dbReference type="EMBL" id="AFN65121.1"/>
    </source>
</evidence>
<sequence length="83" mass="9548">MDETGNWEYSHKYGGNLICDRNVFHVTKFQDYGGEQQWEKEFKAISLSLVGCEDKSGRKECSINIGSGVDLEWKNDFKPKVII</sequence>